<dbReference type="AlphaFoldDB" id="A0A1G1YN20"/>
<dbReference type="Proteomes" id="UP000178122">
    <property type="component" value="Unassembled WGS sequence"/>
</dbReference>
<keyword evidence="1" id="KW-0472">Membrane</keyword>
<comment type="caution">
    <text evidence="2">The sequence shown here is derived from an EMBL/GenBank/DDBJ whole genome shotgun (WGS) entry which is preliminary data.</text>
</comment>
<evidence type="ECO:0000256" key="1">
    <source>
        <dbReference type="SAM" id="Phobius"/>
    </source>
</evidence>
<evidence type="ECO:0000313" key="2">
    <source>
        <dbReference type="EMBL" id="OGY53684.1"/>
    </source>
</evidence>
<dbReference type="EMBL" id="MHIN01000042">
    <property type="protein sequence ID" value="OGY53684.1"/>
    <property type="molecule type" value="Genomic_DNA"/>
</dbReference>
<name>A0A1G1YN20_9BACT</name>
<keyword evidence="1" id="KW-1133">Transmembrane helix</keyword>
<protein>
    <submittedName>
        <fullName evidence="2">Uncharacterized protein</fullName>
    </submittedName>
</protein>
<evidence type="ECO:0000313" key="3">
    <source>
        <dbReference type="Proteomes" id="UP000178122"/>
    </source>
</evidence>
<organism evidence="2 3">
    <name type="scientific">Candidatus Buchananbacteria bacterium RIFCSPLOWO2_01_FULL_40_23b</name>
    <dbReference type="NCBI Taxonomy" id="1797544"/>
    <lineage>
        <taxon>Bacteria</taxon>
        <taxon>Candidatus Buchananiibacteriota</taxon>
    </lineage>
</organism>
<gene>
    <name evidence="2" type="ORF">A2912_05055</name>
</gene>
<feature type="transmembrane region" description="Helical" evidence="1">
    <location>
        <begin position="38"/>
        <end position="58"/>
    </location>
</feature>
<keyword evidence="1" id="KW-0812">Transmembrane</keyword>
<sequence length="95" mass="10733">MTFFSNFLKNFARNKKPLTQASGGNKNRKSGAHTLGNLIINESFIIIPLIFAVIGRLVNSLRRLNSTLSLYIIYKLVSTPRPKNLFFVLAKLFFG</sequence>
<reference evidence="2 3" key="1">
    <citation type="journal article" date="2016" name="Nat. Commun.">
        <title>Thousands of microbial genomes shed light on interconnected biogeochemical processes in an aquifer system.</title>
        <authorList>
            <person name="Anantharaman K."/>
            <person name="Brown C.T."/>
            <person name="Hug L.A."/>
            <person name="Sharon I."/>
            <person name="Castelle C.J."/>
            <person name="Probst A.J."/>
            <person name="Thomas B.C."/>
            <person name="Singh A."/>
            <person name="Wilkins M.J."/>
            <person name="Karaoz U."/>
            <person name="Brodie E.L."/>
            <person name="Williams K.H."/>
            <person name="Hubbard S.S."/>
            <person name="Banfield J.F."/>
        </authorList>
    </citation>
    <scope>NUCLEOTIDE SEQUENCE [LARGE SCALE GENOMIC DNA]</scope>
</reference>
<accession>A0A1G1YN20</accession>
<proteinExistence type="predicted"/>